<dbReference type="GeneID" id="11107068"/>
<dbReference type="Proteomes" id="UP000202544">
    <property type="component" value="Segment"/>
</dbReference>
<proteinExistence type="predicted"/>
<dbReference type="KEGG" id="vg:11107068"/>
<dbReference type="EMBL" id="GQ884143">
    <property type="protein sequence ID" value="ACZ63547.1"/>
    <property type="molecule type" value="Genomic_DNA"/>
</dbReference>
<dbReference type="Pfam" id="PF05092">
    <property type="entry name" value="PIF"/>
    <property type="match status" value="1"/>
</dbReference>
<organism evidence="1 2">
    <name type="scientific">Pieris rapae granulovirus Wuhan</name>
    <dbReference type="NCBI Taxonomy" id="2848030"/>
    <lineage>
        <taxon>Viruses</taxon>
        <taxon>Viruses incertae sedis</taxon>
        <taxon>Naldaviricetes</taxon>
        <taxon>Lefavirales</taxon>
        <taxon>Baculoviridae</taxon>
        <taxon>Betabaculovirus</taxon>
        <taxon>Betabaculovirus arrapae</taxon>
    </lineage>
</organism>
<evidence type="ECO:0000313" key="2">
    <source>
        <dbReference type="Proteomes" id="UP000202544"/>
    </source>
</evidence>
<dbReference type="OrthoDB" id="1963at10239"/>
<reference evidence="1 2" key="2">
    <citation type="journal article" date="2012" name="J. Virol.">
        <title>The Genome of Pieris rapae Granulovirus.</title>
        <authorList>
            <person name="Zhang B.Q."/>
            <person name="Cheng R.L."/>
            <person name="Wang X.F."/>
            <person name="Zhang C.X."/>
        </authorList>
    </citation>
    <scope>NUCLEOTIDE SEQUENCE [LARGE SCALE GENOMIC DNA]</scope>
    <source>
        <strain evidence="1">Wuhan</strain>
    </source>
</reference>
<name>D2J4M8_9BBAC</name>
<keyword evidence="2" id="KW-1185">Reference proteome</keyword>
<sequence>MERFLLLIVSLILFSLILFHYLNISTFNNVTKKTENNILYDNSHVALVSPPKEIIINENNLSCHTTPTRCTSNADCQLCLEGLASCQEFNETVILEINDNQKLTVNPGERYCLALDNRRARSCNPNTGTWILRHVDNDNFALICHCDMPGLVTQLNIYDDCTFAVGCKPHGVIADINTTPLVCLCETGFVPEISNTNTPYCRPKVMRDVMLDPNYYHRPPCQSGFLPANHPVFNTVYRQQIGANVCLPDPCSVDPLTGEKHEGYVLYQPTGGADKDRLVMCICDIEKNLYPVYSVNSMIDAQYTKNDSEIANYCIKPLTVQKNEVRSDIKVFWARNSLKSDADMVFQVNHRHVHKPYHVLLYGRLTAHPNVNVETSFLLKFQIHSAYVMASVNNKIKDIFQWYWNFNYLRNAYDHCPIPGKGQCYENIDCNDSVLCYDVWCITNRRVTLKYRNTCYFYRKSRHYEDVGDVKQVCIWNYPTFYYTNDVPVTFFINGLGPSGEGVYTDHDIRRFYFTSTLQTVPESQYNTLIQLLATFPHYNS</sequence>
<protein>
    <submittedName>
        <fullName evidence="1">PIF-1</fullName>
    </submittedName>
</protein>
<dbReference type="InterPro" id="IPR007784">
    <property type="entry name" value="PIR"/>
</dbReference>
<reference evidence="1 2" key="1">
    <citation type="journal article" date="2011" name="J. Proteome Res.">
        <title>ODV-associated proteins of the Pieris rapae granulovirus.</title>
        <authorList>
            <person name="Wang X.F."/>
            <person name="Zhang B.Q."/>
            <person name="Xu H.J."/>
            <person name="Cui Y.J."/>
            <person name="Xu Y.P."/>
            <person name="Zhang M.J."/>
            <person name="Han Y.S."/>
            <person name="Lee Y.S."/>
            <person name="Bao Y.Y."/>
            <person name="Zhang C.X."/>
        </authorList>
    </citation>
    <scope>NUCLEOTIDE SEQUENCE [LARGE SCALE GENOMIC DNA]</scope>
    <source>
        <strain evidence="1">Wuhan</strain>
    </source>
</reference>
<evidence type="ECO:0000313" key="1">
    <source>
        <dbReference type="EMBL" id="ACZ63547.1"/>
    </source>
</evidence>
<dbReference type="RefSeq" id="YP_003429385.1">
    <property type="nucleotide sequence ID" value="NC_013797.1"/>
</dbReference>
<accession>D2J4M8</accession>